<dbReference type="AlphaFoldDB" id="A0A0W8F509"/>
<dbReference type="EMBL" id="LNQE01001527">
    <property type="protein sequence ID" value="KUG15822.1"/>
    <property type="molecule type" value="Genomic_DNA"/>
</dbReference>
<accession>A0A0W8F509</accession>
<evidence type="ECO:0000313" key="1">
    <source>
        <dbReference type="EMBL" id="KUG15822.1"/>
    </source>
</evidence>
<gene>
    <name evidence="1" type="ORF">ASZ90_014514</name>
</gene>
<reference evidence="1" key="1">
    <citation type="journal article" date="2015" name="Proc. Natl. Acad. Sci. U.S.A.">
        <title>Networks of energetic and metabolic interactions define dynamics in microbial communities.</title>
        <authorList>
            <person name="Embree M."/>
            <person name="Liu J.K."/>
            <person name="Al-Bassam M.M."/>
            <person name="Zengler K."/>
        </authorList>
    </citation>
    <scope>NUCLEOTIDE SEQUENCE</scope>
</reference>
<organism evidence="1">
    <name type="scientific">hydrocarbon metagenome</name>
    <dbReference type="NCBI Taxonomy" id="938273"/>
    <lineage>
        <taxon>unclassified sequences</taxon>
        <taxon>metagenomes</taxon>
        <taxon>ecological metagenomes</taxon>
    </lineage>
</organism>
<proteinExistence type="predicted"/>
<sequence length="55" mass="5975">MYQDCGGQRISFFLSEPGLRVSRYPHEPTGQNLAGSPLSLVVPGDTVALRTRTTP</sequence>
<comment type="caution">
    <text evidence="1">The sequence shown here is derived from an EMBL/GenBank/DDBJ whole genome shotgun (WGS) entry which is preliminary data.</text>
</comment>
<protein>
    <submittedName>
        <fullName evidence="1">Uncharacterized protein</fullName>
    </submittedName>
</protein>
<name>A0A0W8F509_9ZZZZ</name>